<name>A0A383DET9_9ZZZZ</name>
<proteinExistence type="predicted"/>
<reference evidence="1" key="1">
    <citation type="submission" date="2018-05" db="EMBL/GenBank/DDBJ databases">
        <authorList>
            <person name="Lanie J.A."/>
            <person name="Ng W.-L."/>
            <person name="Kazmierczak K.M."/>
            <person name="Andrzejewski T.M."/>
            <person name="Davidsen T.M."/>
            <person name="Wayne K.J."/>
            <person name="Tettelin H."/>
            <person name="Glass J.I."/>
            <person name="Rusch D."/>
            <person name="Podicherti R."/>
            <person name="Tsui H.-C.T."/>
            <person name="Winkler M.E."/>
        </authorList>
    </citation>
    <scope>NUCLEOTIDE SEQUENCE</scope>
</reference>
<sequence>MTKTHDLLIGKEWLRSARTIPVVNPFTEEAFAEV</sequence>
<gene>
    <name evidence="1" type="ORF">METZ01_LOCUS495698</name>
</gene>
<accession>A0A383DET9</accession>
<dbReference type="AlphaFoldDB" id="A0A383DET9"/>
<evidence type="ECO:0000313" key="1">
    <source>
        <dbReference type="EMBL" id="SVE42844.1"/>
    </source>
</evidence>
<protein>
    <recommendedName>
        <fullName evidence="2">Aldehyde dehydrogenase domain-containing protein</fullName>
    </recommendedName>
</protein>
<evidence type="ECO:0008006" key="2">
    <source>
        <dbReference type="Google" id="ProtNLM"/>
    </source>
</evidence>
<organism evidence="1">
    <name type="scientific">marine metagenome</name>
    <dbReference type="NCBI Taxonomy" id="408172"/>
    <lineage>
        <taxon>unclassified sequences</taxon>
        <taxon>metagenomes</taxon>
        <taxon>ecological metagenomes</taxon>
    </lineage>
</organism>
<feature type="non-terminal residue" evidence="1">
    <location>
        <position position="34"/>
    </location>
</feature>
<dbReference type="EMBL" id="UINC01216627">
    <property type="protein sequence ID" value="SVE42844.1"/>
    <property type="molecule type" value="Genomic_DNA"/>
</dbReference>